<feature type="compositionally biased region" description="Gly residues" evidence="1">
    <location>
        <begin position="95"/>
        <end position="105"/>
    </location>
</feature>
<dbReference type="EMBL" id="KV918816">
    <property type="protein sequence ID" value="OSX78298.1"/>
    <property type="molecule type" value="Genomic_DNA"/>
</dbReference>
<protein>
    <submittedName>
        <fullName evidence="2">Uncharacterized protein</fullName>
    </submittedName>
</protein>
<evidence type="ECO:0000313" key="3">
    <source>
        <dbReference type="Proteomes" id="UP000218209"/>
    </source>
</evidence>
<reference evidence="2 3" key="1">
    <citation type="submission" date="2017-03" db="EMBL/GenBank/DDBJ databases">
        <title>WGS assembly of Porphyra umbilicalis.</title>
        <authorList>
            <person name="Brawley S.H."/>
            <person name="Blouin N.A."/>
            <person name="Ficko-Blean E."/>
            <person name="Wheeler G.L."/>
            <person name="Lohr M."/>
            <person name="Goodson H.V."/>
            <person name="Jenkins J.W."/>
            <person name="Blaby-Haas C.E."/>
            <person name="Helliwell K.E."/>
            <person name="Chan C."/>
            <person name="Marriage T."/>
            <person name="Bhattacharya D."/>
            <person name="Klein A.S."/>
            <person name="Badis Y."/>
            <person name="Brodie J."/>
            <person name="Cao Y."/>
            <person name="Collen J."/>
            <person name="Dittami S.M."/>
            <person name="Gachon C.M."/>
            <person name="Green B.R."/>
            <person name="Karpowicz S."/>
            <person name="Kim J.W."/>
            <person name="Kudahl U."/>
            <person name="Lin S."/>
            <person name="Michel G."/>
            <person name="Mittag M."/>
            <person name="Olson B.J."/>
            <person name="Pangilinan J."/>
            <person name="Peng Y."/>
            <person name="Qiu H."/>
            <person name="Shu S."/>
            <person name="Singer J.T."/>
            <person name="Smith A.G."/>
            <person name="Sprecher B.N."/>
            <person name="Wagner V."/>
            <person name="Wang W."/>
            <person name="Wang Z.-Y."/>
            <person name="Yan J."/>
            <person name="Yarish C."/>
            <person name="Zoeuner-Riek S."/>
            <person name="Zhuang Y."/>
            <person name="Zou Y."/>
            <person name="Lindquist E.A."/>
            <person name="Grimwood J."/>
            <person name="Barry K."/>
            <person name="Rokhsar D.S."/>
            <person name="Schmutz J."/>
            <person name="Stiller J.W."/>
            <person name="Grossman A.R."/>
            <person name="Prochnik S.E."/>
        </authorList>
    </citation>
    <scope>NUCLEOTIDE SEQUENCE [LARGE SCALE GENOMIC DNA]</scope>
    <source>
        <strain evidence="2">4086291</strain>
    </source>
</reference>
<dbReference type="PANTHER" id="PTHR34305">
    <property type="entry name" value="EXPRESSED PROTEIN"/>
    <property type="match status" value="1"/>
</dbReference>
<gene>
    <name evidence="2" type="ORF">BU14_0113s0042</name>
</gene>
<accession>A0A1X6PBP7</accession>
<dbReference type="Proteomes" id="UP000218209">
    <property type="component" value="Unassembled WGS sequence"/>
</dbReference>
<dbReference type="AlphaFoldDB" id="A0A1X6PBP7"/>
<sequence>MDTDTPAPPLFISSREHLPVGGQMLLDSESDGGASLVYPESCSSGLLEFCVSAAMDTVPDADVPGLDDFGDEIFQHESPTRADSLQPDANKRRGGGQAGLGGRPEGTGVRTRENFPRGSLRVLAEALHMRGATAMLDDSCLGAVDDSSRTSFQKLVDLWRNEPGKEEIWAIPYLFGVFARFSVWGQTDHGKRSACCTWVAADGYIRCTCVGNDVYNSDTTVPRSTTCEHVEVFHWAAVRMAQAINCSFGQVLQWLRTIMADADPVSSEAASEIDEEAPVWRFHKDVVVVVSAHRGHDVPVPVYLPKKGVSCGFCPLSKVRGCSHTAIAEQYRTTNGNVPRVVSSSSLRSAVSVLPLSLFDCPSAIAFDRRIGDLAKVGGVYILEAPTTCIQCDADLSQCTGSDDTTLAGRIHSTLGPCGMQVVRRQCSSCGQRVSREGRSERLILLSLTSACTTAWARACAEQVRSGTHISDVLAQCYSSWAGLRRADLRPQTAKARGSDTLRALILTFMRLTSTNPDGGLYECSACRLACGRYLVVTADCICLGFDAQSQPFSFEHVHEAVPPVNTKGREGCMVVGEQARRMLRHVLVPDDPAAVTDRTLPSAELALSCLFPLLPAEGADVGARTTAGSASIRALLAMVWKVEAAALPLAESLLLAYGNTQVKSLPERQRRAARAERLKLSIANWKKRNPDAVAVYDAAVAEVRAEKAAAAAEAAGVKQSGGGGGTPASARRRSRRQRQASSSTKAHVKPGEEPALNIPKPLLQPVLLGLDDNEVDHICRTVLAFTLDPVVAGVKVRHFVGMQQLADALSSNEPRRCVEAIIAQTTSRDRGRFPLTQAAECLLELRHILVALQAATLVFDISPKFATAIADVFSDAVTCARAFYADLSTDVRARHEYMTRNLSDNTTEYELIAAFKERYPHASSAALATGVYTPGRAQCRAEPFDKADKTSCGTCEKGYNSSEKYSDGALTLCCACAHPKILGFVVLDRKESPQVLINALLSRFPRLPRYLVYDFACGVVRCAMAKLPWMLRDLSVVSDRFHVCNHTCSHFYNANSYAELDFKNTLTHEQRNAAIRRMEAILRGAGRYGYMALLCYHTSVLNSFAESRTAFQQQALAVAEAADEQRVRLAGQHTFASSTTSKPRVNLPPHFDMRADYFRRYACRCCGYKVL</sequence>
<proteinExistence type="predicted"/>
<feature type="region of interest" description="Disordered" evidence="1">
    <location>
        <begin position="715"/>
        <end position="758"/>
    </location>
</feature>
<dbReference type="PANTHER" id="PTHR34305:SF1">
    <property type="entry name" value="SWIM-TYPE DOMAIN-CONTAINING PROTEIN"/>
    <property type="match status" value="1"/>
</dbReference>
<evidence type="ECO:0000313" key="2">
    <source>
        <dbReference type="EMBL" id="OSX78298.1"/>
    </source>
</evidence>
<feature type="region of interest" description="Disordered" evidence="1">
    <location>
        <begin position="77"/>
        <end position="114"/>
    </location>
</feature>
<name>A0A1X6PBP7_PORUM</name>
<evidence type="ECO:0000256" key="1">
    <source>
        <dbReference type="SAM" id="MobiDB-lite"/>
    </source>
</evidence>
<dbReference type="OrthoDB" id="5598737at2759"/>
<keyword evidence="3" id="KW-1185">Reference proteome</keyword>
<organism evidence="2 3">
    <name type="scientific">Porphyra umbilicalis</name>
    <name type="common">Purple laver</name>
    <name type="synonym">Red alga</name>
    <dbReference type="NCBI Taxonomy" id="2786"/>
    <lineage>
        <taxon>Eukaryota</taxon>
        <taxon>Rhodophyta</taxon>
        <taxon>Bangiophyceae</taxon>
        <taxon>Bangiales</taxon>
        <taxon>Bangiaceae</taxon>
        <taxon>Porphyra</taxon>
    </lineage>
</organism>